<evidence type="ECO:0000256" key="2">
    <source>
        <dbReference type="ARBA" id="ARBA00010701"/>
    </source>
</evidence>
<dbReference type="OrthoDB" id="199913at2759"/>
<dbReference type="Gene3D" id="3.40.50.1820">
    <property type="entry name" value="alpha/beta hydrolase"/>
    <property type="match status" value="1"/>
</dbReference>
<organism evidence="8 9">
    <name type="scientific">Ceutorhynchus assimilis</name>
    <name type="common">cabbage seed weevil</name>
    <dbReference type="NCBI Taxonomy" id="467358"/>
    <lineage>
        <taxon>Eukaryota</taxon>
        <taxon>Metazoa</taxon>
        <taxon>Ecdysozoa</taxon>
        <taxon>Arthropoda</taxon>
        <taxon>Hexapoda</taxon>
        <taxon>Insecta</taxon>
        <taxon>Pterygota</taxon>
        <taxon>Neoptera</taxon>
        <taxon>Endopterygota</taxon>
        <taxon>Coleoptera</taxon>
        <taxon>Polyphaga</taxon>
        <taxon>Cucujiformia</taxon>
        <taxon>Curculionidae</taxon>
        <taxon>Ceutorhynchinae</taxon>
        <taxon>Ceutorhynchus</taxon>
    </lineage>
</organism>
<feature type="domain" description="Lipase" evidence="7">
    <location>
        <begin position="64"/>
        <end position="396"/>
    </location>
</feature>
<dbReference type="InterPro" id="IPR029058">
    <property type="entry name" value="AB_hydrolase_fold"/>
</dbReference>
<dbReference type="InterPro" id="IPR013818">
    <property type="entry name" value="Lipase"/>
</dbReference>
<gene>
    <name evidence="8" type="ORF">CEUTPL_LOCUS13252</name>
</gene>
<dbReference type="PANTHER" id="PTHR11610:SF186">
    <property type="entry name" value="FI22312P1"/>
    <property type="match status" value="1"/>
</dbReference>
<dbReference type="FunFam" id="3.40.50.1820:FF:000288">
    <property type="entry name" value="Pancreatic triacylglycerol lipase"/>
    <property type="match status" value="1"/>
</dbReference>
<evidence type="ECO:0000256" key="3">
    <source>
        <dbReference type="ARBA" id="ARBA00022525"/>
    </source>
</evidence>
<comment type="subcellular location">
    <subcellularLocation>
        <location evidence="1">Secreted</location>
    </subcellularLocation>
</comment>
<keyword evidence="3" id="KW-0964">Secreted</keyword>
<dbReference type="Proteomes" id="UP001152799">
    <property type="component" value="Chromosome 8"/>
</dbReference>
<evidence type="ECO:0000259" key="7">
    <source>
        <dbReference type="Pfam" id="PF00151"/>
    </source>
</evidence>
<name>A0A9N9MWE5_9CUCU</name>
<dbReference type="InterPro" id="IPR033906">
    <property type="entry name" value="Lipase_N"/>
</dbReference>
<dbReference type="GO" id="GO:0016042">
    <property type="term" value="P:lipid catabolic process"/>
    <property type="evidence" value="ECO:0007669"/>
    <property type="project" value="TreeGrafter"/>
</dbReference>
<proteinExistence type="inferred from homology"/>
<feature type="chain" id="PRO_5040409757" description="Lipase domain-containing protein" evidence="6">
    <location>
        <begin position="23"/>
        <end position="1121"/>
    </location>
</feature>
<dbReference type="Pfam" id="PF00151">
    <property type="entry name" value="Lipase"/>
    <property type="match status" value="1"/>
</dbReference>
<evidence type="ECO:0000256" key="4">
    <source>
        <dbReference type="RuleBase" id="RU004262"/>
    </source>
</evidence>
<dbReference type="AlphaFoldDB" id="A0A9N9MWE5"/>
<reference evidence="8" key="1">
    <citation type="submission" date="2022-01" db="EMBL/GenBank/DDBJ databases">
        <authorList>
            <person name="King R."/>
        </authorList>
    </citation>
    <scope>NUCLEOTIDE SEQUENCE</scope>
</reference>
<keyword evidence="9" id="KW-1185">Reference proteome</keyword>
<feature type="compositionally biased region" description="Basic and acidic residues" evidence="5">
    <location>
        <begin position="651"/>
        <end position="673"/>
    </location>
</feature>
<sequence length="1121" mass="125680">MLSCMWIRSNIWIVGFFSLASAVPWMGPSQDEHDELLRYKAVVQSMNHWTHKHDLKRTKREEPSICYDELGCFEASGPFGYLDMLPSKPEEINTKFLMYPARNKKRQSGSAPTEVPFEKIDDAFEWAKGGFNMSLPTKILIHGFGSDCGYIWAYEIRSALMAVEEVNTICVDWSNGASLPNYVKASANTRLVGKQLSLLLRGLVEKNGLSLTNTHLIGFSLGAHIAGFAGADLGNLSRITGLDPAGPLFESQDTRARLDETDAAFVDVIHSNGENLILGGLGSSQPMGHVDFYPNGGRMQKGCSHLFVGAVTDIIWSSAVEGRSLCNHRRAYKFFIDSVSPRCHFPAFPCDSYDQFIAGKCFPCTEERKCGNMGYYADKSKGRGQLYLSTRDEEPFCAHQYLVQIESTSSSSTPVKSYGKIQVTLIGDSFLNETFTLSKKDDEEMKLGESISKIVVLHPVLSQPLKIEILYTAYSGWLSSGLTKWKMDKVLLMDSFGKISSFCKKALVLESGVPILLPLHPRDCGTTTTKENDTSMQQTENIHAAFIPYNRNENSLLDIEAESSRAFNSRVVKADPINKKNADSDGLIREIVEPILKTHSIKNARAHVQGKNKSTEITEPILGPTTLRSNNNSSNEKNKLKLAIEWQKEENGNEEKWKRQDESKALKEFDSDTNKSPQLPPNPNPIDSIVSTVQFLPRRLARMFEQAEKYARETILPLVSTYTPRFISDFIGTREEPKYVPLHYDEDEIQETASSLKVVGSEPRSVNEDSHIQKISKKKPHYEKIVSTTTENAEPIIAATDVSIPNSDKVFNIKVDYGGRQLNPPSSEENLVENPPLLETLATRIQSLPDNFVRLLSQVQNYTRTNILPFVQSYNPRQFTDLFWIRPKTNSTLSIQSFNTSDSRNLSMEWSITQDFTTELISENISSTSQMPHTTSTSTVVTETTTSLNSTLSVQSLDTSDSKSRNLSMEWSITQDFTTELISENISSTSQMPRTTSTSTIASKTTTSLPNIKKYHNHIQKIPKRGQKTNYKLPKPFTIIIDPNDLTTTTTAPSSTTSLKPGKFESYIQKIPKKKTFNKTPVYKLYPWIKDFKVGSKVLTAKNHLGHDMSFRISSDGRFVV</sequence>
<evidence type="ECO:0000256" key="1">
    <source>
        <dbReference type="ARBA" id="ARBA00004613"/>
    </source>
</evidence>
<dbReference type="SUPFAM" id="SSF53474">
    <property type="entry name" value="alpha/beta-Hydrolases"/>
    <property type="match status" value="1"/>
</dbReference>
<dbReference type="InterPro" id="IPR000734">
    <property type="entry name" value="TAG_lipase"/>
</dbReference>
<evidence type="ECO:0000256" key="6">
    <source>
        <dbReference type="SAM" id="SignalP"/>
    </source>
</evidence>
<evidence type="ECO:0000256" key="5">
    <source>
        <dbReference type="SAM" id="MobiDB-lite"/>
    </source>
</evidence>
<feature type="region of interest" description="Disordered" evidence="5">
    <location>
        <begin position="651"/>
        <end position="687"/>
    </location>
</feature>
<dbReference type="EMBL" id="OU892284">
    <property type="protein sequence ID" value="CAG9772850.1"/>
    <property type="molecule type" value="Genomic_DNA"/>
</dbReference>
<accession>A0A9N9MWE5</accession>
<dbReference type="PRINTS" id="PR00821">
    <property type="entry name" value="TAGLIPASE"/>
</dbReference>
<evidence type="ECO:0000313" key="8">
    <source>
        <dbReference type="EMBL" id="CAG9772850.1"/>
    </source>
</evidence>
<keyword evidence="6" id="KW-0732">Signal</keyword>
<evidence type="ECO:0000313" key="9">
    <source>
        <dbReference type="Proteomes" id="UP001152799"/>
    </source>
</evidence>
<protein>
    <recommendedName>
        <fullName evidence="7">Lipase domain-containing protein</fullName>
    </recommendedName>
</protein>
<dbReference type="GO" id="GO:0005615">
    <property type="term" value="C:extracellular space"/>
    <property type="evidence" value="ECO:0007669"/>
    <property type="project" value="TreeGrafter"/>
</dbReference>
<dbReference type="PANTHER" id="PTHR11610">
    <property type="entry name" value="LIPASE"/>
    <property type="match status" value="1"/>
</dbReference>
<feature type="signal peptide" evidence="6">
    <location>
        <begin position="1"/>
        <end position="22"/>
    </location>
</feature>
<dbReference type="GO" id="GO:0016298">
    <property type="term" value="F:lipase activity"/>
    <property type="evidence" value="ECO:0007669"/>
    <property type="project" value="InterPro"/>
</dbReference>
<comment type="similarity">
    <text evidence="2 4">Belongs to the AB hydrolase superfamily. Lipase family.</text>
</comment>
<dbReference type="CDD" id="cd00707">
    <property type="entry name" value="Pancreat_lipase_like"/>
    <property type="match status" value="1"/>
</dbReference>